<dbReference type="SMART" id="SM00692">
    <property type="entry name" value="DM3"/>
    <property type="match status" value="1"/>
</dbReference>
<evidence type="ECO:0000256" key="7">
    <source>
        <dbReference type="SAM" id="Coils"/>
    </source>
</evidence>
<keyword evidence="7" id="KW-0175">Coiled coil</keyword>
<dbReference type="GO" id="GO:0008270">
    <property type="term" value="F:zinc ion binding"/>
    <property type="evidence" value="ECO:0007669"/>
    <property type="project" value="UniProtKB-KW"/>
</dbReference>
<protein>
    <recommendedName>
        <fullName evidence="8">THAP-type domain-containing protein</fullName>
    </recommendedName>
</protein>
<evidence type="ECO:0000259" key="8">
    <source>
        <dbReference type="PROSITE" id="PS50950"/>
    </source>
</evidence>
<evidence type="ECO:0000256" key="4">
    <source>
        <dbReference type="ARBA" id="ARBA00022833"/>
    </source>
</evidence>
<keyword evidence="5 6" id="KW-0238">DNA-binding</keyword>
<evidence type="ECO:0000256" key="1">
    <source>
        <dbReference type="ARBA" id="ARBA00001968"/>
    </source>
</evidence>
<comment type="caution">
    <text evidence="9">The sequence shown here is derived from an EMBL/GenBank/DDBJ whole genome shotgun (WGS) entry which is preliminary data.</text>
</comment>
<evidence type="ECO:0000313" key="9">
    <source>
        <dbReference type="EMBL" id="KAK9973062.1"/>
    </source>
</evidence>
<organism evidence="9 10">
    <name type="scientific">Culter alburnus</name>
    <name type="common">Topmouth culter</name>
    <dbReference type="NCBI Taxonomy" id="194366"/>
    <lineage>
        <taxon>Eukaryota</taxon>
        <taxon>Metazoa</taxon>
        <taxon>Chordata</taxon>
        <taxon>Craniata</taxon>
        <taxon>Vertebrata</taxon>
        <taxon>Euteleostomi</taxon>
        <taxon>Actinopterygii</taxon>
        <taxon>Neopterygii</taxon>
        <taxon>Teleostei</taxon>
        <taxon>Ostariophysi</taxon>
        <taxon>Cypriniformes</taxon>
        <taxon>Xenocyprididae</taxon>
        <taxon>Xenocypridinae</taxon>
        <taxon>Culter</taxon>
    </lineage>
</organism>
<dbReference type="InterPro" id="IPR006612">
    <property type="entry name" value="THAP_Znf"/>
</dbReference>
<keyword evidence="10" id="KW-1185">Reference proteome</keyword>
<dbReference type="PANTHER" id="PTHR23080">
    <property type="entry name" value="THAP DOMAIN PROTEIN"/>
    <property type="match status" value="1"/>
</dbReference>
<dbReference type="Proteomes" id="UP001479290">
    <property type="component" value="Unassembled WGS sequence"/>
</dbReference>
<keyword evidence="2" id="KW-0479">Metal-binding</keyword>
<dbReference type="PANTHER" id="PTHR23080:SF133">
    <property type="entry name" value="SI:CH211-262I1.5-RELATED"/>
    <property type="match status" value="1"/>
</dbReference>
<sequence length="487" mass="55758">MSLSKPIKYQKRNNPNSDFCCVPKCAISGKFNSTISFHHFPKDETLRKIWIRNVRRENLVIKRTTTVCSRHFVSTDVIQGGRRRLKEGAVPVLFAWNDYSLPAASVWERRPRPEDGVTEKENMDVELLLQCHDYDAKPEPSALDIAYEKIEAQQLVIEELRKRLEEVTLKQSFGLERFSASDDDIRFYTRFASYRHLQAFWRQIEPATRRIVRVGTQPSTSSPTAAPDKAGDLPRHPSRCLPLIDELFLFLVYLSLGLKEKDLGDRFNIHQSAVSRIIKSWVNFLYTLLGAVRIWMSPEEIRATMPSVFGKYSDTQVIIDCTELRCQVPSSLLLQSETFSQCKSHATLKGMIGVSPHGAVTFVSSLYPGSVSDKELFRQSGIIPLLDKDMAVMVDEGFRIDDLVPCKVYRPPFQLSHDEVLVTQDIARLRIHVERIIQHIKEIKLFDTIIPLTISGSINQLFEVACLLTNYQNKPLVKAWAKELTLY</sequence>
<accession>A0AAW2AI39</accession>
<dbReference type="InterPro" id="IPR027805">
    <property type="entry name" value="Transposase_HTH_dom"/>
</dbReference>
<evidence type="ECO:0000256" key="2">
    <source>
        <dbReference type="ARBA" id="ARBA00022723"/>
    </source>
</evidence>
<dbReference type="SUPFAM" id="SSF57716">
    <property type="entry name" value="Glucocorticoid receptor-like (DNA-binding domain)"/>
    <property type="match status" value="1"/>
</dbReference>
<gene>
    <name evidence="9" type="ORF">ABG768_023810</name>
</gene>
<keyword evidence="3 6" id="KW-0863">Zinc-finger</keyword>
<dbReference type="EMBL" id="JAWDJR010000006">
    <property type="protein sequence ID" value="KAK9973062.1"/>
    <property type="molecule type" value="Genomic_DNA"/>
</dbReference>
<dbReference type="Gene3D" id="6.20.210.20">
    <property type="entry name" value="THAP domain"/>
    <property type="match status" value="1"/>
</dbReference>
<feature type="domain" description="THAP-type" evidence="8">
    <location>
        <begin position="14"/>
        <end position="94"/>
    </location>
</feature>
<feature type="coiled-coil region" evidence="7">
    <location>
        <begin position="143"/>
        <end position="170"/>
    </location>
</feature>
<evidence type="ECO:0000256" key="5">
    <source>
        <dbReference type="ARBA" id="ARBA00023125"/>
    </source>
</evidence>
<evidence type="ECO:0000256" key="3">
    <source>
        <dbReference type="ARBA" id="ARBA00022771"/>
    </source>
</evidence>
<evidence type="ECO:0000313" key="10">
    <source>
        <dbReference type="Proteomes" id="UP001479290"/>
    </source>
</evidence>
<proteinExistence type="predicted"/>
<dbReference type="PROSITE" id="PS50950">
    <property type="entry name" value="ZF_THAP"/>
    <property type="match status" value="1"/>
</dbReference>
<dbReference type="InterPro" id="IPR027806">
    <property type="entry name" value="HARBI1_dom"/>
</dbReference>
<comment type="cofactor">
    <cofactor evidence="1">
        <name>a divalent metal cation</name>
        <dbReference type="ChEBI" id="CHEBI:60240"/>
    </cofactor>
</comment>
<dbReference type="Pfam" id="PF13359">
    <property type="entry name" value="DDE_Tnp_4"/>
    <property type="match status" value="1"/>
</dbReference>
<keyword evidence="4" id="KW-0862">Zinc</keyword>
<dbReference type="Pfam" id="PF13613">
    <property type="entry name" value="HTH_Tnp_4"/>
    <property type="match status" value="1"/>
</dbReference>
<evidence type="ECO:0000256" key="6">
    <source>
        <dbReference type="PROSITE-ProRule" id="PRU00309"/>
    </source>
</evidence>
<reference evidence="9 10" key="1">
    <citation type="submission" date="2024-05" db="EMBL/GenBank/DDBJ databases">
        <title>A high-quality chromosomal-level genome assembly of Topmouth culter (Culter alburnus).</title>
        <authorList>
            <person name="Zhao H."/>
        </authorList>
    </citation>
    <scope>NUCLEOTIDE SEQUENCE [LARGE SCALE GENOMIC DNA]</scope>
    <source>
        <strain evidence="9">CATC2023</strain>
        <tissue evidence="9">Muscle</tissue>
    </source>
</reference>
<dbReference type="AlphaFoldDB" id="A0AAW2AI39"/>
<dbReference type="InterPro" id="IPR038441">
    <property type="entry name" value="THAP_Znf_sf"/>
</dbReference>
<dbReference type="GO" id="GO:0003677">
    <property type="term" value="F:DNA binding"/>
    <property type="evidence" value="ECO:0007669"/>
    <property type="project" value="UniProtKB-UniRule"/>
</dbReference>
<dbReference type="Pfam" id="PF05485">
    <property type="entry name" value="THAP"/>
    <property type="match status" value="1"/>
</dbReference>
<name>A0AAW2AI39_CULAL</name>
<dbReference type="SMART" id="SM00980">
    <property type="entry name" value="THAP"/>
    <property type="match status" value="1"/>
</dbReference>